<evidence type="ECO:0000313" key="1">
    <source>
        <dbReference type="Ensembl" id="ENSOTSP00005036681.1"/>
    </source>
</evidence>
<reference evidence="1" key="2">
    <citation type="submission" date="2025-09" db="UniProtKB">
        <authorList>
            <consortium name="Ensembl"/>
        </authorList>
    </citation>
    <scope>IDENTIFICATION</scope>
</reference>
<dbReference type="Proteomes" id="UP000694402">
    <property type="component" value="Unassembled WGS sequence"/>
</dbReference>
<sequence length="75" mass="8623">MQSHLPHREVSKCRSFIAANSGAHIEPRGKGLIAVSINQIYFDLASFIFSIITYFHYFHLPPISFTTCSFFKQKE</sequence>
<dbReference type="Ensembl" id="ENSOTST00005039860.2">
    <property type="protein sequence ID" value="ENSOTSP00005036681.1"/>
    <property type="gene ID" value="ENSOTSG00005017319.2"/>
</dbReference>
<evidence type="ECO:0000313" key="2">
    <source>
        <dbReference type="Proteomes" id="UP000694402"/>
    </source>
</evidence>
<name>A0A8C8LRE2_ONCTS</name>
<keyword evidence="2" id="KW-1185">Reference proteome</keyword>
<reference evidence="1" key="1">
    <citation type="submission" date="2025-08" db="UniProtKB">
        <authorList>
            <consortium name="Ensembl"/>
        </authorList>
    </citation>
    <scope>IDENTIFICATION</scope>
</reference>
<organism evidence="1 2">
    <name type="scientific">Oncorhynchus tshawytscha</name>
    <name type="common">Chinook salmon</name>
    <name type="synonym">Salmo tshawytscha</name>
    <dbReference type="NCBI Taxonomy" id="74940"/>
    <lineage>
        <taxon>Eukaryota</taxon>
        <taxon>Metazoa</taxon>
        <taxon>Chordata</taxon>
        <taxon>Craniata</taxon>
        <taxon>Vertebrata</taxon>
        <taxon>Euteleostomi</taxon>
        <taxon>Actinopterygii</taxon>
        <taxon>Neopterygii</taxon>
        <taxon>Teleostei</taxon>
        <taxon>Protacanthopterygii</taxon>
        <taxon>Salmoniformes</taxon>
        <taxon>Salmonidae</taxon>
        <taxon>Salmoninae</taxon>
        <taxon>Oncorhynchus</taxon>
    </lineage>
</organism>
<proteinExistence type="predicted"/>
<accession>A0A8C8LRE2</accession>
<dbReference type="AlphaFoldDB" id="A0A8C8LRE2"/>
<protein>
    <submittedName>
        <fullName evidence="1">Uncharacterized protein</fullName>
    </submittedName>
</protein>